<sequence>MEKTRKLEDIQCSVQQIQTKLSKLEEERNQFLSVATEILDLCQTNFIPYRELGYYPLSVKDEMDRLEDIEMLKRNEQLLDDFISERKEELKKAMSKLEGEKEELLFQQRRLELQNEEKEEKNGD</sequence>
<dbReference type="PATRIC" id="fig|28037.99.peg.1320"/>
<feature type="coiled-coil region" evidence="1">
    <location>
        <begin position="7"/>
        <end position="34"/>
    </location>
</feature>
<evidence type="ECO:0000256" key="1">
    <source>
        <dbReference type="SAM" id="Coils"/>
    </source>
</evidence>
<dbReference type="RefSeq" id="WP_033682143.1">
    <property type="nucleotide sequence ID" value="NZ_JALDUX010000001.1"/>
</dbReference>
<reference evidence="3" key="3">
    <citation type="submission" date="2017-04" db="EMBL/GenBank/DDBJ databases">
        <authorList>
            <person name="Afonso C.L."/>
            <person name="Miller P.J."/>
            <person name="Scott M.A."/>
            <person name="Spackman E."/>
            <person name="Goraichik I."/>
            <person name="Dimitrov K.M."/>
            <person name="Suarez D.L."/>
            <person name="Swayne D.E."/>
        </authorList>
    </citation>
    <scope>NUCLEOTIDE SEQUENCE</scope>
    <source>
        <strain evidence="3">B_009152_10</strain>
    </source>
</reference>
<evidence type="ECO:0000313" key="5">
    <source>
        <dbReference type="Proteomes" id="UP000193206"/>
    </source>
</evidence>
<organism evidence="2 4">
    <name type="scientific">Streptococcus mitis</name>
    <dbReference type="NCBI Taxonomy" id="28037"/>
    <lineage>
        <taxon>Bacteria</taxon>
        <taxon>Bacillati</taxon>
        <taxon>Bacillota</taxon>
        <taxon>Bacilli</taxon>
        <taxon>Lactobacillales</taxon>
        <taxon>Streptococcaceae</taxon>
        <taxon>Streptococcus</taxon>
        <taxon>Streptococcus mitis group</taxon>
    </lineage>
</organism>
<accession>A0A081PP21</accession>
<feature type="coiled-coil region" evidence="1">
    <location>
        <begin position="83"/>
        <end position="121"/>
    </location>
</feature>
<dbReference type="Proteomes" id="UP000028093">
    <property type="component" value="Unassembled WGS sequence"/>
</dbReference>
<evidence type="ECO:0000313" key="2">
    <source>
        <dbReference type="EMBL" id="KEQ32444.1"/>
    </source>
</evidence>
<proteinExistence type="predicted"/>
<reference evidence="3 5" key="2">
    <citation type="journal article" date="2016" name="Eur. J. Clin. Microbiol. Infect. Dis.">
        <title>Whole genome sequencing as a tool for phylogenetic analysis of clinical strains of Mitis group streptococci.</title>
        <authorList>
            <person name="Rasmussen L.H."/>
            <person name="Dargis R."/>
            <person name="Hojholt K."/>
            <person name="Christensen J.J."/>
            <person name="Skovgaard O."/>
            <person name="Justesen U.S."/>
            <person name="Rosenvinge F.S."/>
            <person name="Moser C."/>
            <person name="Lukjancenko O."/>
            <person name="Rasmussen S."/>
            <person name="Nielsen X.C."/>
        </authorList>
    </citation>
    <scope>NUCLEOTIDE SEQUENCE [LARGE SCALE GENOMIC DNA]</scope>
    <source>
        <strain evidence="3 5">B_009152_10</strain>
    </source>
</reference>
<evidence type="ECO:0000313" key="3">
    <source>
        <dbReference type="EMBL" id="ORP06101.1"/>
    </source>
</evidence>
<comment type="caution">
    <text evidence="2">The sequence shown here is derived from an EMBL/GenBank/DDBJ whole genome shotgun (WGS) entry which is preliminary data.</text>
</comment>
<name>A0A081PP21_STRMT</name>
<dbReference type="Proteomes" id="UP000193206">
    <property type="component" value="Unassembled WGS sequence"/>
</dbReference>
<dbReference type="EMBL" id="JPFT01000006">
    <property type="protein sequence ID" value="KEQ32444.1"/>
    <property type="molecule type" value="Genomic_DNA"/>
</dbReference>
<protein>
    <submittedName>
        <fullName evidence="2">Uncharacterized protein</fullName>
    </submittedName>
</protein>
<gene>
    <name evidence="3" type="ORF">B7692_08435</name>
    <name evidence="2" type="ORF">SK1126_1406</name>
</gene>
<reference evidence="2 4" key="1">
    <citation type="submission" date="2014-05" db="EMBL/GenBank/DDBJ databases">
        <authorList>
            <person name="Daugherty S.C."/>
            <person name="Tallon L.J."/>
            <person name="Sadzewicz L."/>
            <person name="Kilian M."/>
            <person name="Tettelin H."/>
        </authorList>
    </citation>
    <scope>NUCLEOTIDE SEQUENCE [LARGE SCALE GENOMIC DNA]</scope>
    <source>
        <strain evidence="2 4">SK1126</strain>
    </source>
</reference>
<evidence type="ECO:0000313" key="4">
    <source>
        <dbReference type="Proteomes" id="UP000028093"/>
    </source>
</evidence>
<dbReference type="EMBL" id="NCVN01000081">
    <property type="protein sequence ID" value="ORP06101.1"/>
    <property type="molecule type" value="Genomic_DNA"/>
</dbReference>
<dbReference type="AlphaFoldDB" id="A0A081PP21"/>
<keyword evidence="1" id="KW-0175">Coiled coil</keyword>